<evidence type="ECO:0000313" key="2">
    <source>
        <dbReference type="EMBL" id="CAH0391879.1"/>
    </source>
</evidence>
<comment type="similarity">
    <text evidence="1">Belongs to the asteroid family.</text>
</comment>
<evidence type="ECO:0008006" key="4">
    <source>
        <dbReference type="Google" id="ProtNLM"/>
    </source>
</evidence>
<dbReference type="AlphaFoldDB" id="A0A9P0AFR0"/>
<dbReference type="Proteomes" id="UP001152759">
    <property type="component" value="Chromosome 6"/>
</dbReference>
<keyword evidence="3" id="KW-1185">Reference proteome</keyword>
<dbReference type="Gene3D" id="3.40.50.1010">
    <property type="entry name" value="5'-nuclease"/>
    <property type="match status" value="1"/>
</dbReference>
<dbReference type="PANTHER" id="PTHR15665:SF1">
    <property type="entry name" value="PROTEIN ASTEROID HOMOLOG 1"/>
    <property type="match status" value="1"/>
</dbReference>
<name>A0A9P0AFR0_BEMTA</name>
<sequence length="701" mass="79937">MGFKGFSAFMKKKKSYFNDIKLHSSKLVVDGNNIASVLYRQASQTNFIYNGDYDTFAQCVRGFFSKLLDLKLELFVILDGGYELRKLNAIQARLSHSTRDISRLRKEKNSDPFLPLLIMEAFKEVLLSMKIKFAQSRYEADSDIVAVARYFNCPILSSDSDYYFSDAKFIPFTSLNFSVTCKPEAKVQGACKLFLIDSFLSDYGGLPDKSFLSLLALLLGDYMEIKHFKKLYLSLLENDDEKKNFKLTDYDQILKILFTWFWQLESLEAASVKIEESVPVQFKRFVRKQLQHVTNCHKDLTSSQILDFFCSFSRSPCEKELCSRFDFLHLDGGSDKPKDCNSIELMNCLSPSGKYIELPKWFLDMELKGLFSRHVSNIINLRTVLLWTQLESFDLPSVHVISFPILRIIAGILLGTSKRKKSAPLTCYVRSTASCDVAIETLIPLYPSNSLLLNNLPNSPLKSRKLILLNALKVPNFDDENIPLEWAVFFLILIFLLKNSGLTVSQKPSYFGAYILSFLLLNLADEYQISDHYNNVRAQEANKIEPNGKVYLDQNYSVHSPSESNAITSLKQLWQETHNAPHLQSNALESFKQILSSEASQNMIDRHITHYYAELQSVFQFVTTLNAVLNFPYPQPLLSKSLSGTLIYKLIIKMKKSTSASDLMDSLHIDSLIKDLFYASVRFVEDLSSCSLTNVNLCIAS</sequence>
<evidence type="ECO:0000313" key="3">
    <source>
        <dbReference type="Proteomes" id="UP001152759"/>
    </source>
</evidence>
<gene>
    <name evidence="2" type="ORF">BEMITA_LOCUS10457</name>
</gene>
<dbReference type="EMBL" id="OU963867">
    <property type="protein sequence ID" value="CAH0391879.1"/>
    <property type="molecule type" value="Genomic_DNA"/>
</dbReference>
<dbReference type="InterPro" id="IPR026832">
    <property type="entry name" value="Asteroid"/>
</dbReference>
<protein>
    <recommendedName>
        <fullName evidence="4">Asteroid</fullName>
    </recommendedName>
</protein>
<organism evidence="2 3">
    <name type="scientific">Bemisia tabaci</name>
    <name type="common">Sweetpotato whitefly</name>
    <name type="synonym">Aleurodes tabaci</name>
    <dbReference type="NCBI Taxonomy" id="7038"/>
    <lineage>
        <taxon>Eukaryota</taxon>
        <taxon>Metazoa</taxon>
        <taxon>Ecdysozoa</taxon>
        <taxon>Arthropoda</taxon>
        <taxon>Hexapoda</taxon>
        <taxon>Insecta</taxon>
        <taxon>Pterygota</taxon>
        <taxon>Neoptera</taxon>
        <taxon>Paraneoptera</taxon>
        <taxon>Hemiptera</taxon>
        <taxon>Sternorrhyncha</taxon>
        <taxon>Aleyrodoidea</taxon>
        <taxon>Aleyrodidae</taxon>
        <taxon>Aleyrodinae</taxon>
        <taxon>Bemisia</taxon>
    </lineage>
</organism>
<evidence type="ECO:0000256" key="1">
    <source>
        <dbReference type="ARBA" id="ARBA00007398"/>
    </source>
</evidence>
<reference evidence="2" key="1">
    <citation type="submission" date="2021-12" db="EMBL/GenBank/DDBJ databases">
        <authorList>
            <person name="King R."/>
        </authorList>
    </citation>
    <scope>NUCLEOTIDE SEQUENCE</scope>
</reference>
<dbReference type="PANTHER" id="PTHR15665">
    <property type="entry name" value="ASTEROID PROTEIN"/>
    <property type="match status" value="1"/>
</dbReference>
<proteinExistence type="inferred from homology"/>
<accession>A0A9P0AFR0</accession>
<dbReference type="SUPFAM" id="SSF88723">
    <property type="entry name" value="PIN domain-like"/>
    <property type="match status" value="1"/>
</dbReference>
<dbReference type="InterPro" id="IPR029060">
    <property type="entry name" value="PIN-like_dom_sf"/>
</dbReference>
<dbReference type="KEGG" id="btab:109042432"/>